<dbReference type="PANTHER" id="PTHR11269">
    <property type="entry name" value="PERIOD CIRCADIAN PROTEIN"/>
    <property type="match status" value="1"/>
</dbReference>
<dbReference type="InterPro" id="IPR050760">
    <property type="entry name" value="Period_circadian_regulator"/>
</dbReference>
<dbReference type="Pfam" id="PF12114">
    <property type="entry name" value="Period_C"/>
    <property type="match status" value="1"/>
</dbReference>
<gene>
    <name evidence="5" type="ORF">Cadr_000013166</name>
</gene>
<dbReference type="InterPro" id="IPR022728">
    <property type="entry name" value="Period_circadian-like_C"/>
</dbReference>
<evidence type="ECO:0000313" key="5">
    <source>
        <dbReference type="EMBL" id="KAB1269216.1"/>
    </source>
</evidence>
<name>A0A5N4DDS1_CAMDR</name>
<proteinExistence type="predicted"/>
<keyword evidence="6" id="KW-1185">Reference proteome</keyword>
<dbReference type="GO" id="GO:0000122">
    <property type="term" value="P:negative regulation of transcription by RNA polymerase II"/>
    <property type="evidence" value="ECO:0007669"/>
    <property type="project" value="TreeGrafter"/>
</dbReference>
<dbReference type="GO" id="GO:0005737">
    <property type="term" value="C:cytoplasm"/>
    <property type="evidence" value="ECO:0007669"/>
    <property type="project" value="TreeGrafter"/>
</dbReference>
<feature type="domain" description="Period circadian-like C-terminal" evidence="4">
    <location>
        <begin position="4"/>
        <end position="81"/>
    </location>
</feature>
<evidence type="ECO:0000256" key="1">
    <source>
        <dbReference type="ARBA" id="ARBA00004123"/>
    </source>
</evidence>
<comment type="caution">
    <text evidence="5">The sequence shown here is derived from an EMBL/GenBank/DDBJ whole genome shotgun (WGS) entry which is preliminary data.</text>
</comment>
<dbReference type="GO" id="GO:0005634">
    <property type="term" value="C:nucleus"/>
    <property type="evidence" value="ECO:0007669"/>
    <property type="project" value="UniProtKB-SubCell"/>
</dbReference>
<evidence type="ECO:0000313" key="6">
    <source>
        <dbReference type="Proteomes" id="UP000299084"/>
    </source>
</evidence>
<dbReference type="EMBL" id="JWIN03000013">
    <property type="protein sequence ID" value="KAB1269216.1"/>
    <property type="molecule type" value="Genomic_DNA"/>
</dbReference>
<accession>A0A5N4DDS1</accession>
<dbReference type="GO" id="GO:0043153">
    <property type="term" value="P:entrainment of circadian clock by photoperiod"/>
    <property type="evidence" value="ECO:0007669"/>
    <property type="project" value="TreeGrafter"/>
</dbReference>
<sequence>MGSSLEESIWKMTEQTAERVLMTYRVPEGDKEIVLKEDLAKLESMRWRQPQFSQGQREELANVPSWIQSQTVPKEVDVQGCVTCGNEDAVGDAAGRCGQGPAGDRQQARGSEEERAPVSTPVGGWASLYFSKPPSLNWP</sequence>
<organism evidence="5 6">
    <name type="scientific">Camelus dromedarius</name>
    <name type="common">Dromedary</name>
    <name type="synonym">Arabian camel</name>
    <dbReference type="NCBI Taxonomy" id="9838"/>
    <lineage>
        <taxon>Eukaryota</taxon>
        <taxon>Metazoa</taxon>
        <taxon>Chordata</taxon>
        <taxon>Craniata</taxon>
        <taxon>Vertebrata</taxon>
        <taxon>Euteleostomi</taxon>
        <taxon>Mammalia</taxon>
        <taxon>Eutheria</taxon>
        <taxon>Laurasiatheria</taxon>
        <taxon>Artiodactyla</taxon>
        <taxon>Tylopoda</taxon>
        <taxon>Camelidae</taxon>
        <taxon>Camelus</taxon>
    </lineage>
</organism>
<evidence type="ECO:0000256" key="2">
    <source>
        <dbReference type="ARBA" id="ARBA00023242"/>
    </source>
</evidence>
<protein>
    <submittedName>
        <fullName evidence="5">Period circadian protein-like protein 3</fullName>
    </submittedName>
</protein>
<dbReference type="Proteomes" id="UP000299084">
    <property type="component" value="Unassembled WGS sequence"/>
</dbReference>
<feature type="region of interest" description="Disordered" evidence="3">
    <location>
        <begin position="91"/>
        <end position="124"/>
    </location>
</feature>
<dbReference type="GO" id="GO:0001222">
    <property type="term" value="F:transcription corepressor binding"/>
    <property type="evidence" value="ECO:0007669"/>
    <property type="project" value="TreeGrafter"/>
</dbReference>
<comment type="subcellular location">
    <subcellularLocation>
        <location evidence="1">Nucleus</location>
    </subcellularLocation>
</comment>
<dbReference type="PANTHER" id="PTHR11269:SF13">
    <property type="entry name" value="PERIOD CIRCADIAN PROTEIN HOMOLOG 3"/>
    <property type="match status" value="1"/>
</dbReference>
<reference evidence="5 6" key="1">
    <citation type="journal article" date="2019" name="Mol. Ecol. Resour.">
        <title>Improving Illumina assemblies with Hi-C and long reads: an example with the North African dromedary.</title>
        <authorList>
            <person name="Elbers J.P."/>
            <person name="Rogers M.F."/>
            <person name="Perelman P.L."/>
            <person name="Proskuryakova A.A."/>
            <person name="Serdyukova N.A."/>
            <person name="Johnson W.E."/>
            <person name="Horin P."/>
            <person name="Corander J."/>
            <person name="Murphy D."/>
            <person name="Burger P.A."/>
        </authorList>
    </citation>
    <scope>NUCLEOTIDE SEQUENCE [LARGE SCALE GENOMIC DNA]</scope>
    <source>
        <strain evidence="5">Drom800</strain>
        <tissue evidence="5">Blood</tissue>
    </source>
</reference>
<keyword evidence="2" id="KW-0539">Nucleus</keyword>
<dbReference type="GO" id="GO:0032922">
    <property type="term" value="P:circadian regulation of gene expression"/>
    <property type="evidence" value="ECO:0007669"/>
    <property type="project" value="TreeGrafter"/>
</dbReference>
<evidence type="ECO:0000259" key="4">
    <source>
        <dbReference type="Pfam" id="PF12114"/>
    </source>
</evidence>
<dbReference type="AlphaFoldDB" id="A0A5N4DDS1"/>
<feature type="compositionally biased region" description="Basic and acidic residues" evidence="3">
    <location>
        <begin position="106"/>
        <end position="116"/>
    </location>
</feature>
<dbReference type="GO" id="GO:0000976">
    <property type="term" value="F:transcription cis-regulatory region binding"/>
    <property type="evidence" value="ECO:0007669"/>
    <property type="project" value="TreeGrafter"/>
</dbReference>
<evidence type="ECO:0000256" key="3">
    <source>
        <dbReference type="SAM" id="MobiDB-lite"/>
    </source>
</evidence>